<accession>A0A4R4MGP2</accession>
<evidence type="ECO:0000313" key="3">
    <source>
        <dbReference type="Proteomes" id="UP000295157"/>
    </source>
</evidence>
<name>A0A4R4MGP2_9ACTN</name>
<dbReference type="OrthoDB" id="4338165at2"/>
<keyword evidence="3" id="KW-1185">Reference proteome</keyword>
<gene>
    <name evidence="2" type="ORF">E1267_42470</name>
</gene>
<protein>
    <submittedName>
        <fullName evidence="2">Uncharacterized protein</fullName>
    </submittedName>
</protein>
<evidence type="ECO:0000256" key="1">
    <source>
        <dbReference type="SAM" id="MobiDB-lite"/>
    </source>
</evidence>
<feature type="region of interest" description="Disordered" evidence="1">
    <location>
        <begin position="75"/>
        <end position="144"/>
    </location>
</feature>
<dbReference type="Proteomes" id="UP000295157">
    <property type="component" value="Unassembled WGS sequence"/>
</dbReference>
<sequence length="144" mass="16008">MGRLVQRHPPALSDRAPATRGVRSSPLRSTPAQRTRRNQPLRSPSKPGRFRWVAERTFACLTRYRRLVRIYEGKPEHHKAMIWRGHRASDDSPPDPRTGRPTTSWPLERPATASGSVQSRPARQGAGALGRPAVASLGRGPEPL</sequence>
<evidence type="ECO:0000313" key="2">
    <source>
        <dbReference type="EMBL" id="TDB94837.1"/>
    </source>
</evidence>
<feature type="region of interest" description="Disordered" evidence="1">
    <location>
        <begin position="1"/>
        <end position="49"/>
    </location>
</feature>
<dbReference type="AlphaFoldDB" id="A0A4R4MGP2"/>
<comment type="caution">
    <text evidence="2">The sequence shown here is derived from an EMBL/GenBank/DDBJ whole genome shotgun (WGS) entry which is preliminary data.</text>
</comment>
<reference evidence="2 3" key="1">
    <citation type="submission" date="2019-02" db="EMBL/GenBank/DDBJ databases">
        <title>Draft genome sequences of novel Actinobacteria.</title>
        <authorList>
            <person name="Sahin N."/>
            <person name="Ay H."/>
            <person name="Saygin H."/>
        </authorList>
    </citation>
    <scope>NUCLEOTIDE SEQUENCE [LARGE SCALE GENOMIC DNA]</scope>
    <source>
        <strain evidence="2 3">KC201</strain>
    </source>
</reference>
<organism evidence="2 3">
    <name type="scientific">Nonomuraea longispora</name>
    <dbReference type="NCBI Taxonomy" id="1848320"/>
    <lineage>
        <taxon>Bacteria</taxon>
        <taxon>Bacillati</taxon>
        <taxon>Actinomycetota</taxon>
        <taxon>Actinomycetes</taxon>
        <taxon>Streptosporangiales</taxon>
        <taxon>Streptosporangiaceae</taxon>
        <taxon>Nonomuraea</taxon>
    </lineage>
</organism>
<dbReference type="EMBL" id="SMJZ01000340">
    <property type="protein sequence ID" value="TDB94837.1"/>
    <property type="molecule type" value="Genomic_DNA"/>
</dbReference>
<proteinExistence type="predicted"/>